<dbReference type="GO" id="GO:0036374">
    <property type="term" value="F:glutathione hydrolase activity"/>
    <property type="evidence" value="ECO:0007669"/>
    <property type="project" value="InterPro"/>
</dbReference>
<feature type="active site" description="Nucleophile" evidence="7">
    <location>
        <position position="423"/>
    </location>
</feature>
<keyword evidence="11" id="KW-1185">Reference proteome</keyword>
<feature type="binding site" evidence="8">
    <location>
        <position position="517"/>
    </location>
    <ligand>
        <name>L-glutamate</name>
        <dbReference type="ChEBI" id="CHEBI:29985"/>
    </ligand>
</feature>
<evidence type="ECO:0000256" key="1">
    <source>
        <dbReference type="ARBA" id="ARBA00022670"/>
    </source>
</evidence>
<gene>
    <name evidence="10" type="ORF">QR680_002056</name>
</gene>
<keyword evidence="9" id="KW-0812">Transmembrane</keyword>
<dbReference type="InterPro" id="IPR043137">
    <property type="entry name" value="GGT_ssub_C"/>
</dbReference>
<dbReference type="FunFam" id="3.60.20.40:FF:000001">
    <property type="entry name" value="Gamma-glutamyltranspeptidase 1"/>
    <property type="match status" value="1"/>
</dbReference>
<evidence type="ECO:0000256" key="2">
    <source>
        <dbReference type="ARBA" id="ARBA00022679"/>
    </source>
</evidence>
<keyword evidence="9" id="KW-1133">Transmembrane helix</keyword>
<dbReference type="AlphaFoldDB" id="A0AA39LHH2"/>
<keyword evidence="6" id="KW-1202">Platelet aggregation activating toxin</keyword>
<accession>A0AA39LHH2</accession>
<dbReference type="PANTHER" id="PTHR11686">
    <property type="entry name" value="GAMMA GLUTAMYL TRANSPEPTIDASE"/>
    <property type="match status" value="1"/>
</dbReference>
<evidence type="ECO:0000256" key="6">
    <source>
        <dbReference type="ARBA" id="ARBA00084097"/>
    </source>
</evidence>
<keyword evidence="6" id="KW-0800">Toxin</keyword>
<dbReference type="PRINTS" id="PR01210">
    <property type="entry name" value="GGTRANSPTASE"/>
</dbReference>
<feature type="binding site" evidence="8">
    <location>
        <begin position="493"/>
        <end position="494"/>
    </location>
    <ligand>
        <name>L-glutamate</name>
        <dbReference type="ChEBI" id="CHEBI:29985"/>
    </ligand>
</feature>
<protein>
    <recommendedName>
        <fullName evidence="12">Gamma-glutamyltransferase</fullName>
    </recommendedName>
</protein>
<dbReference type="Gene3D" id="3.60.20.40">
    <property type="match status" value="1"/>
</dbReference>
<feature type="transmembrane region" description="Helical" evidence="9">
    <location>
        <begin position="23"/>
        <end position="47"/>
    </location>
</feature>
<dbReference type="InterPro" id="IPR043138">
    <property type="entry name" value="GGT_lsub"/>
</dbReference>
<comment type="caution">
    <text evidence="10">The sequence shown here is derived from an EMBL/GenBank/DDBJ whole genome shotgun (WGS) entry which is preliminary data.</text>
</comment>
<dbReference type="PANTHER" id="PTHR11686:SF69">
    <property type="entry name" value="GAMMA-GLUTAMYLTRANSPEPTIDASE 1"/>
    <property type="match status" value="1"/>
</dbReference>
<dbReference type="GO" id="GO:0006508">
    <property type="term" value="P:proteolysis"/>
    <property type="evidence" value="ECO:0007669"/>
    <property type="project" value="UniProtKB-KW"/>
</dbReference>
<dbReference type="InterPro" id="IPR000101">
    <property type="entry name" value="GGT_peptidase"/>
</dbReference>
<dbReference type="FunFam" id="1.10.246.130:FF:000005">
    <property type="entry name" value="Gamma-glutamyltranspeptidase 1, putative"/>
    <property type="match status" value="1"/>
</dbReference>
<evidence type="ECO:0000256" key="8">
    <source>
        <dbReference type="PIRSR" id="PIRSR600101-2"/>
    </source>
</evidence>
<evidence type="ECO:0000256" key="4">
    <source>
        <dbReference type="ARBA" id="ARBA00023180"/>
    </source>
</evidence>
<keyword evidence="2" id="KW-0808">Transferase</keyword>
<dbReference type="EMBL" id="JAUCMV010000005">
    <property type="protein sequence ID" value="KAK0397264.1"/>
    <property type="molecule type" value="Genomic_DNA"/>
</dbReference>
<sequence length="613" mass="66914">MDDDNVLLVGDDRKESKNNAFRVLFPVAIAFSIIFLFTTFIFGALYATTLLSIGSRSQQPEWPERRTSPLGVYHKASVASDHVLCSEIGRNILLKGGNAVDAAIATVLCIGVVNPMSSGLGGGHFMTIYNSTTKTCSAVDAREIAPLSASEHMYDKDSKAAQKGWKAMGVPGELHGLRTEYEHFGGGVPWKALFEPTIELLNNGCPVAAVLGVALRIENKTVEKEPTLQDFIDKSTGKPYKAGDVMRGNRAMLRDTLKYLSASEDPIGLFYNGWMTDRFVEEMEDNDGHLTREDFKAYKSIIRKEGDVLYSDLPGNLRMCGPPPPSSSAVTQSLIRVLSQIDMQGKSTEDVSDILHKYVEASKLSYAVRGDLGDKDFVPKAMDLSKEILTDKYLEKILNRIPSKAMPANYYNATKFLYEDPSTTNIAVIDEHGNAVVVTTTVNLFFGAQVGSISTGIIWNSQMDDFSMPNRPNSYGYPPAPANFIRPGKRPMSSISPIVIFDKTNGTVKMAVGAAGGSTIISGVAQTVARTLFMGWDLKKAMDSPRLHNQLIPNNTICEPGTPQVYIDALRQKGHNVTVHFGVAEVTAILRNGSSLTANSDWRKGPESRAAGY</sequence>
<keyword evidence="4" id="KW-0325">Glycoprotein</keyword>
<feature type="binding site" evidence="8">
    <location>
        <position position="142"/>
    </location>
    <ligand>
        <name>L-glutamate</name>
        <dbReference type="ChEBI" id="CHEBI:29985"/>
    </ligand>
</feature>
<keyword evidence="5" id="KW-0012">Acyltransferase</keyword>
<keyword evidence="9" id="KW-0472">Membrane</keyword>
<proteinExistence type="predicted"/>
<dbReference type="GO" id="GO:0016746">
    <property type="term" value="F:acyltransferase activity"/>
    <property type="evidence" value="ECO:0007669"/>
    <property type="project" value="UniProtKB-KW"/>
</dbReference>
<keyword evidence="6" id="KW-1199">Hemostasis impairing toxin</keyword>
<dbReference type="Pfam" id="PF01019">
    <property type="entry name" value="G_glu_transpept"/>
    <property type="match status" value="1"/>
</dbReference>
<name>A0AA39LHH2_9BILA</name>
<evidence type="ECO:0000256" key="5">
    <source>
        <dbReference type="ARBA" id="ARBA00023315"/>
    </source>
</evidence>
<dbReference type="GO" id="GO:0006751">
    <property type="term" value="P:glutathione catabolic process"/>
    <property type="evidence" value="ECO:0007669"/>
    <property type="project" value="InterPro"/>
</dbReference>
<evidence type="ECO:0000313" key="11">
    <source>
        <dbReference type="Proteomes" id="UP001175271"/>
    </source>
</evidence>
<organism evidence="10 11">
    <name type="scientific">Steinernema hermaphroditum</name>
    <dbReference type="NCBI Taxonomy" id="289476"/>
    <lineage>
        <taxon>Eukaryota</taxon>
        <taxon>Metazoa</taxon>
        <taxon>Ecdysozoa</taxon>
        <taxon>Nematoda</taxon>
        <taxon>Chromadorea</taxon>
        <taxon>Rhabditida</taxon>
        <taxon>Tylenchina</taxon>
        <taxon>Panagrolaimomorpha</taxon>
        <taxon>Strongyloidoidea</taxon>
        <taxon>Steinernematidae</taxon>
        <taxon>Steinernema</taxon>
    </lineage>
</organism>
<evidence type="ECO:0000313" key="10">
    <source>
        <dbReference type="EMBL" id="KAK0397264.1"/>
    </source>
</evidence>
<dbReference type="Gene3D" id="1.10.246.130">
    <property type="match status" value="1"/>
</dbReference>
<dbReference type="Proteomes" id="UP001175271">
    <property type="component" value="Unassembled WGS sequence"/>
</dbReference>
<evidence type="ECO:0008006" key="12">
    <source>
        <dbReference type="Google" id="ProtNLM"/>
    </source>
</evidence>
<keyword evidence="1" id="KW-0645">Protease</keyword>
<evidence type="ECO:0000256" key="9">
    <source>
        <dbReference type="SAM" id="Phobius"/>
    </source>
</evidence>
<keyword evidence="3" id="KW-0378">Hydrolase</keyword>
<dbReference type="GO" id="GO:0005886">
    <property type="term" value="C:plasma membrane"/>
    <property type="evidence" value="ECO:0007669"/>
    <property type="project" value="TreeGrafter"/>
</dbReference>
<feature type="binding site" evidence="8">
    <location>
        <position position="465"/>
    </location>
    <ligand>
        <name>L-glutamate</name>
        <dbReference type="ChEBI" id="CHEBI:29985"/>
    </ligand>
</feature>
<dbReference type="SUPFAM" id="SSF56235">
    <property type="entry name" value="N-terminal nucleophile aminohydrolases (Ntn hydrolases)"/>
    <property type="match status" value="1"/>
</dbReference>
<feature type="binding site" evidence="8">
    <location>
        <begin position="441"/>
        <end position="443"/>
    </location>
    <ligand>
        <name>L-glutamate</name>
        <dbReference type="ChEBI" id="CHEBI:29985"/>
    </ligand>
</feature>
<dbReference type="InterPro" id="IPR029055">
    <property type="entry name" value="Ntn_hydrolases_N"/>
</dbReference>
<reference evidence="10" key="1">
    <citation type="submission" date="2023-06" db="EMBL/GenBank/DDBJ databases">
        <title>Genomic analysis of the entomopathogenic nematode Steinernema hermaphroditum.</title>
        <authorList>
            <person name="Schwarz E.M."/>
            <person name="Heppert J.K."/>
            <person name="Baniya A."/>
            <person name="Schwartz H.T."/>
            <person name="Tan C.-H."/>
            <person name="Antoshechkin I."/>
            <person name="Sternberg P.W."/>
            <person name="Goodrich-Blair H."/>
            <person name="Dillman A.R."/>
        </authorList>
    </citation>
    <scope>NUCLEOTIDE SEQUENCE</scope>
    <source>
        <strain evidence="10">PS9179</strain>
        <tissue evidence="10">Whole animal</tissue>
    </source>
</reference>
<evidence type="ECO:0000256" key="7">
    <source>
        <dbReference type="PIRSR" id="PIRSR600101-1"/>
    </source>
</evidence>
<evidence type="ECO:0000256" key="3">
    <source>
        <dbReference type="ARBA" id="ARBA00022801"/>
    </source>
</evidence>